<evidence type="ECO:0000313" key="3">
    <source>
        <dbReference type="Proteomes" id="UP001165082"/>
    </source>
</evidence>
<comment type="caution">
    <text evidence="2">The sequence shown here is derived from an EMBL/GenBank/DDBJ whole genome shotgun (WGS) entry which is preliminary data.</text>
</comment>
<dbReference type="EMBL" id="BRXZ01002691">
    <property type="protein sequence ID" value="GMH68011.1"/>
    <property type="molecule type" value="Genomic_DNA"/>
</dbReference>
<gene>
    <name evidence="2" type="ORF">TrRE_jg5338</name>
</gene>
<feature type="compositionally biased region" description="Low complexity" evidence="1">
    <location>
        <begin position="11"/>
        <end position="22"/>
    </location>
</feature>
<feature type="non-terminal residue" evidence="2">
    <location>
        <position position="112"/>
    </location>
</feature>
<name>A0A9W7AC96_9STRA</name>
<dbReference type="Proteomes" id="UP001165082">
    <property type="component" value="Unassembled WGS sequence"/>
</dbReference>
<keyword evidence="3" id="KW-1185">Reference proteome</keyword>
<feature type="region of interest" description="Disordered" evidence="1">
    <location>
        <begin position="67"/>
        <end position="112"/>
    </location>
</feature>
<accession>A0A9W7AC96</accession>
<evidence type="ECO:0000313" key="2">
    <source>
        <dbReference type="EMBL" id="GMH68011.1"/>
    </source>
</evidence>
<reference evidence="2" key="1">
    <citation type="submission" date="2022-07" db="EMBL/GenBank/DDBJ databases">
        <title>Genome analysis of Parmales, a sister group of diatoms, reveals the evolutionary specialization of diatoms from phago-mixotrophs to photoautotrophs.</title>
        <authorList>
            <person name="Ban H."/>
            <person name="Sato S."/>
            <person name="Yoshikawa S."/>
            <person name="Kazumasa Y."/>
            <person name="Nakamura Y."/>
            <person name="Ichinomiya M."/>
            <person name="Saitoh K."/>
            <person name="Sato N."/>
            <person name="Blanc-Mathieu R."/>
            <person name="Endo H."/>
            <person name="Kuwata A."/>
            <person name="Ogata H."/>
        </authorList>
    </citation>
    <scope>NUCLEOTIDE SEQUENCE</scope>
</reference>
<sequence length="112" mass="12603">MSDISDDYEDSSSVSSSISYQSNPRQRLASMASITSMSNTVQLKGDALGMDSLLDQKQGQIERLEGLLSSQTDDHLEQMSRLRSESETREKKMGKKMEAKTKRGQERLLKKI</sequence>
<organism evidence="2 3">
    <name type="scientific">Triparma retinervis</name>
    <dbReference type="NCBI Taxonomy" id="2557542"/>
    <lineage>
        <taxon>Eukaryota</taxon>
        <taxon>Sar</taxon>
        <taxon>Stramenopiles</taxon>
        <taxon>Ochrophyta</taxon>
        <taxon>Bolidophyceae</taxon>
        <taxon>Parmales</taxon>
        <taxon>Triparmaceae</taxon>
        <taxon>Triparma</taxon>
    </lineage>
</organism>
<feature type="compositionally biased region" description="Basic and acidic residues" evidence="1">
    <location>
        <begin position="72"/>
        <end position="112"/>
    </location>
</feature>
<feature type="compositionally biased region" description="Acidic residues" evidence="1">
    <location>
        <begin position="1"/>
        <end position="10"/>
    </location>
</feature>
<dbReference type="AlphaFoldDB" id="A0A9W7AC96"/>
<feature type="region of interest" description="Disordered" evidence="1">
    <location>
        <begin position="1"/>
        <end position="24"/>
    </location>
</feature>
<evidence type="ECO:0000256" key="1">
    <source>
        <dbReference type="SAM" id="MobiDB-lite"/>
    </source>
</evidence>
<proteinExistence type="predicted"/>
<protein>
    <submittedName>
        <fullName evidence="2">Uncharacterized protein</fullName>
    </submittedName>
</protein>